<evidence type="ECO:0000313" key="3">
    <source>
        <dbReference type="Proteomes" id="UP000215196"/>
    </source>
</evidence>
<name>A0A239WNS5_9FLAO</name>
<dbReference type="EMBL" id="LT906465">
    <property type="protein sequence ID" value="SNV35750.1"/>
    <property type="molecule type" value="Genomic_DNA"/>
</dbReference>
<feature type="transmembrane region" description="Helical" evidence="1">
    <location>
        <begin position="32"/>
        <end position="49"/>
    </location>
</feature>
<evidence type="ECO:0000256" key="1">
    <source>
        <dbReference type="SAM" id="Phobius"/>
    </source>
</evidence>
<feature type="transmembrane region" description="Helical" evidence="1">
    <location>
        <begin position="7"/>
        <end position="26"/>
    </location>
</feature>
<reference evidence="2 3" key="1">
    <citation type="submission" date="2017-06" db="EMBL/GenBank/DDBJ databases">
        <authorList>
            <consortium name="Pathogen Informatics"/>
        </authorList>
    </citation>
    <scope>NUCLEOTIDE SEQUENCE [LARGE SCALE GENOMIC DNA]</scope>
    <source>
        <strain evidence="2 3">NCTC13490</strain>
    </source>
</reference>
<dbReference type="KEGG" id="ctak:4412677_00453"/>
<dbReference type="AlphaFoldDB" id="A0A239WNS5"/>
<proteinExistence type="predicted"/>
<organism evidence="2 3">
    <name type="scientific">Chryseobacterium taklimakanense</name>
    <dbReference type="NCBI Taxonomy" id="536441"/>
    <lineage>
        <taxon>Bacteria</taxon>
        <taxon>Pseudomonadati</taxon>
        <taxon>Bacteroidota</taxon>
        <taxon>Flavobacteriia</taxon>
        <taxon>Flavobacteriales</taxon>
        <taxon>Weeksellaceae</taxon>
        <taxon>Chryseobacterium group</taxon>
        <taxon>Chryseobacterium</taxon>
    </lineage>
</organism>
<keyword evidence="3" id="KW-1185">Reference proteome</keyword>
<protein>
    <submittedName>
        <fullName evidence="2">Uncharacterized protein</fullName>
    </submittedName>
</protein>
<dbReference type="RefSeq" id="WP_095069989.1">
    <property type="nucleotide sequence ID" value="NZ_LT906465.1"/>
</dbReference>
<dbReference type="Proteomes" id="UP000215196">
    <property type="component" value="Chromosome 1"/>
</dbReference>
<accession>A0A239WNS5</accession>
<gene>
    <name evidence="2" type="ORF">SAMEA4412677_00453</name>
</gene>
<evidence type="ECO:0000313" key="2">
    <source>
        <dbReference type="EMBL" id="SNV35750.1"/>
    </source>
</evidence>
<sequence length="183" mass="20763">MTKFQKSVTFITSIIATIGFSIWLYNERTYEPAIGLIISLGGIISSLTVNKKYKNRRIKGEIKFDYSNNNGIYIIGENELTFETKWSKASDQSIHLYNDPNVISGIAIANSVYDIENIKDASQYDFSSRSRTVEKHGIAVLKNKYGNYAVIKILEIKDNSRGALKDELHFKYLINPDGKTDFS</sequence>
<keyword evidence="1" id="KW-0812">Transmembrane</keyword>
<keyword evidence="1" id="KW-0472">Membrane</keyword>
<keyword evidence="1" id="KW-1133">Transmembrane helix</keyword>